<proteinExistence type="predicted"/>
<feature type="compositionally biased region" description="Low complexity" evidence="1">
    <location>
        <begin position="292"/>
        <end position="313"/>
    </location>
</feature>
<dbReference type="AlphaFoldDB" id="A0AAD2JWY0"/>
<protein>
    <submittedName>
        <fullName evidence="2">Uncharacterized protein</fullName>
    </submittedName>
</protein>
<name>A0AAD2JWY0_9AGAR</name>
<keyword evidence="3" id="KW-1185">Reference proteome</keyword>
<evidence type="ECO:0000313" key="2">
    <source>
        <dbReference type="EMBL" id="CAK5266412.1"/>
    </source>
</evidence>
<dbReference type="Proteomes" id="UP001295794">
    <property type="component" value="Unassembled WGS sequence"/>
</dbReference>
<accession>A0AAD2JWY0</accession>
<gene>
    <name evidence="2" type="ORF">MYCIT1_LOCUS8112</name>
</gene>
<comment type="caution">
    <text evidence="2">The sequence shown here is derived from an EMBL/GenBank/DDBJ whole genome shotgun (WGS) entry which is preliminary data.</text>
</comment>
<evidence type="ECO:0000256" key="1">
    <source>
        <dbReference type="SAM" id="MobiDB-lite"/>
    </source>
</evidence>
<organism evidence="2 3">
    <name type="scientific">Mycena citricolor</name>
    <dbReference type="NCBI Taxonomy" id="2018698"/>
    <lineage>
        <taxon>Eukaryota</taxon>
        <taxon>Fungi</taxon>
        <taxon>Dikarya</taxon>
        <taxon>Basidiomycota</taxon>
        <taxon>Agaricomycotina</taxon>
        <taxon>Agaricomycetes</taxon>
        <taxon>Agaricomycetidae</taxon>
        <taxon>Agaricales</taxon>
        <taxon>Marasmiineae</taxon>
        <taxon>Mycenaceae</taxon>
        <taxon>Mycena</taxon>
    </lineage>
</organism>
<feature type="region of interest" description="Disordered" evidence="1">
    <location>
        <begin position="284"/>
        <end position="324"/>
    </location>
</feature>
<sequence length="361" mass="40369">MVHFTPRTFLGEVHPDDVETGILSAEHQRFNQEHKGTFRFTDPRTIVVLVTMAADNVLECVLDAHQLQHIILWNQAVHDPDVDPLTHGFKPVRTHEVALAANGRDPQGWASATWASNGDLVHGAGHIPSLCEALVTDARLKPTRDPDIVTISRAKYEDGREAIIGRDQAQCKARECRMAKQQASRDSADSMGLHLRLRDAGCRRRILYNVVTTTDDKGKYKKGDQDNILIKFLERGLSSEITSCLYNTGVPLPKAYGAFKDWCVNIKANTLCDQLRKALHGHPMQRPPPQFRPQAAPTTPAPALARPAANKPPGHIAQNCPEPRKKRTFFNRATMLEEIENGDKDNKFLKEICEKLSKKGF</sequence>
<evidence type="ECO:0000313" key="3">
    <source>
        <dbReference type="Proteomes" id="UP001295794"/>
    </source>
</evidence>
<dbReference type="EMBL" id="CAVNYO010000109">
    <property type="protein sequence ID" value="CAK5266412.1"/>
    <property type="molecule type" value="Genomic_DNA"/>
</dbReference>
<reference evidence="2" key="1">
    <citation type="submission" date="2023-11" db="EMBL/GenBank/DDBJ databases">
        <authorList>
            <person name="De Vega J J."/>
            <person name="De Vega J J."/>
        </authorList>
    </citation>
    <scope>NUCLEOTIDE SEQUENCE</scope>
</reference>